<evidence type="ECO:0000256" key="2">
    <source>
        <dbReference type="SAM" id="Phobius"/>
    </source>
</evidence>
<feature type="region of interest" description="Disordered" evidence="1">
    <location>
        <begin position="250"/>
        <end position="271"/>
    </location>
</feature>
<keyword evidence="5" id="KW-1185">Reference proteome</keyword>
<dbReference type="InterPro" id="IPR010982">
    <property type="entry name" value="Lambda_DNA-bd_dom_sf"/>
</dbReference>
<sequence>MTSVPSNNHGRDGREQDLFAGDESPISKEDAMEPQHVEHAETGGRVIIDHVHEAGFGARLRAAREARGYAIEACGQALRLPSRLLRQLEAGDYSGIDYQVYLAGYISKYGRHVGVDDAAIEAEVARLTPRQPELVVTGGVSHSRYLLERYVTAATYVVLTAVIVVPMVWLGVRGTLDRDMPRLAPLDATPVAQQDAPAPSASSAAAGTSLAASPAPRASESHVDDQQPVLASMAMFPPLDHSATRTPLATAAAAPDATVPAPPAASQGQGAHSLTLNLPSASWVEVTSPDGARLEYGLLPAGTQKSYRSDGPLEVRIGNAGGAQVSIDGQPVQLDSFRRANVARFHVDVRDGKASPVAN</sequence>
<dbReference type="InterPro" id="IPR050400">
    <property type="entry name" value="Bact_Cytoskel_RodZ"/>
</dbReference>
<dbReference type="PANTHER" id="PTHR34475">
    <property type="match status" value="1"/>
</dbReference>
<name>A0ABT6BD87_9GAMM</name>
<reference evidence="4 5" key="1">
    <citation type="journal article" date="2024" name="Curr. Microbiol.">
        <title>Luteibacter sahnii sp. nov., A Novel Yellow-Colored Xanthomonadin Pigment Producing Probiotic Bacterium from Healthy Rice Seed Microbiome.</title>
        <authorList>
            <person name="Jaiswal G."/>
            <person name="Rana R."/>
            <person name="Nayak P.K."/>
            <person name="Chouhan R."/>
            <person name="Gandhi S.G."/>
            <person name="Patel H.K."/>
            <person name="Patil P.B."/>
        </authorList>
    </citation>
    <scope>NUCLEOTIDE SEQUENCE [LARGE SCALE GENOMIC DNA]</scope>
    <source>
        <strain evidence="4 5">PPL201</strain>
    </source>
</reference>
<comment type="caution">
    <text evidence="4">The sequence shown here is derived from an EMBL/GenBank/DDBJ whole genome shotgun (WGS) entry which is preliminary data.</text>
</comment>
<feature type="domain" description="Cytoskeleton protein RodZ-like C-terminal" evidence="3">
    <location>
        <begin position="279"/>
        <end position="345"/>
    </location>
</feature>
<dbReference type="Pfam" id="PF13413">
    <property type="entry name" value="HTH_25"/>
    <property type="match status" value="1"/>
</dbReference>
<dbReference type="EMBL" id="JARJJS010000003">
    <property type="protein sequence ID" value="MDF4026043.1"/>
    <property type="molecule type" value="Genomic_DNA"/>
</dbReference>
<dbReference type="PANTHER" id="PTHR34475:SF1">
    <property type="entry name" value="CYTOSKELETON PROTEIN RODZ"/>
    <property type="match status" value="1"/>
</dbReference>
<keyword evidence="2" id="KW-0812">Transmembrane</keyword>
<organism evidence="4 5">
    <name type="scientific">Luteibacter sahnii</name>
    <dbReference type="NCBI Taxonomy" id="3021977"/>
    <lineage>
        <taxon>Bacteria</taxon>
        <taxon>Pseudomonadati</taxon>
        <taxon>Pseudomonadota</taxon>
        <taxon>Gammaproteobacteria</taxon>
        <taxon>Lysobacterales</taxon>
        <taxon>Rhodanobacteraceae</taxon>
        <taxon>Luteibacter</taxon>
    </lineage>
</organism>
<dbReference type="InterPro" id="IPR025194">
    <property type="entry name" value="RodZ-like_C"/>
</dbReference>
<dbReference type="Pfam" id="PF13464">
    <property type="entry name" value="RodZ_C"/>
    <property type="match status" value="1"/>
</dbReference>
<accession>A0ABT6BD87</accession>
<feature type="transmembrane region" description="Helical" evidence="2">
    <location>
        <begin position="150"/>
        <end position="172"/>
    </location>
</feature>
<keyword evidence="2" id="KW-0472">Membrane</keyword>
<proteinExistence type="predicted"/>
<protein>
    <submittedName>
        <fullName evidence="4">DUF4115 domain-containing protein</fullName>
    </submittedName>
</protein>
<feature type="compositionally biased region" description="Low complexity" evidence="1">
    <location>
        <begin position="196"/>
        <end position="216"/>
    </location>
</feature>
<evidence type="ECO:0000259" key="3">
    <source>
        <dbReference type="Pfam" id="PF13464"/>
    </source>
</evidence>
<evidence type="ECO:0000256" key="1">
    <source>
        <dbReference type="SAM" id="MobiDB-lite"/>
    </source>
</evidence>
<feature type="region of interest" description="Disordered" evidence="1">
    <location>
        <begin position="1"/>
        <end position="22"/>
    </location>
</feature>
<keyword evidence="2" id="KW-1133">Transmembrane helix</keyword>
<evidence type="ECO:0000313" key="4">
    <source>
        <dbReference type="EMBL" id="MDF4026043.1"/>
    </source>
</evidence>
<gene>
    <name evidence="4" type="ORF">P3W24_13800</name>
</gene>
<feature type="compositionally biased region" description="Low complexity" evidence="1">
    <location>
        <begin position="250"/>
        <end position="259"/>
    </location>
</feature>
<dbReference type="Proteomes" id="UP001528850">
    <property type="component" value="Unassembled WGS sequence"/>
</dbReference>
<evidence type="ECO:0000313" key="5">
    <source>
        <dbReference type="Proteomes" id="UP001528850"/>
    </source>
</evidence>
<dbReference type="RefSeq" id="WP_320552725.1">
    <property type="nucleotide sequence ID" value="NZ_JAQLOK010000012.1"/>
</dbReference>
<feature type="region of interest" description="Disordered" evidence="1">
    <location>
        <begin position="191"/>
        <end position="225"/>
    </location>
</feature>
<dbReference type="Gene3D" id="1.10.260.40">
    <property type="entry name" value="lambda repressor-like DNA-binding domains"/>
    <property type="match status" value="1"/>
</dbReference>